<evidence type="ECO:0000313" key="3">
    <source>
        <dbReference type="EMBL" id="KAL1225760.1"/>
    </source>
</evidence>
<feature type="coiled-coil region" evidence="1">
    <location>
        <begin position="136"/>
        <end position="170"/>
    </location>
</feature>
<evidence type="ECO:0000256" key="1">
    <source>
        <dbReference type="SAM" id="Coils"/>
    </source>
</evidence>
<dbReference type="EMBL" id="JBANAX010000018">
    <property type="protein sequence ID" value="KAL1225760.1"/>
    <property type="molecule type" value="Genomic_DNA"/>
</dbReference>
<organism evidence="3 4">
    <name type="scientific">Cardamine amara subsp. amara</name>
    <dbReference type="NCBI Taxonomy" id="228776"/>
    <lineage>
        <taxon>Eukaryota</taxon>
        <taxon>Viridiplantae</taxon>
        <taxon>Streptophyta</taxon>
        <taxon>Embryophyta</taxon>
        <taxon>Tracheophyta</taxon>
        <taxon>Spermatophyta</taxon>
        <taxon>Magnoliopsida</taxon>
        <taxon>eudicotyledons</taxon>
        <taxon>Gunneridae</taxon>
        <taxon>Pentapetalae</taxon>
        <taxon>rosids</taxon>
        <taxon>malvids</taxon>
        <taxon>Brassicales</taxon>
        <taxon>Brassicaceae</taxon>
        <taxon>Cardamineae</taxon>
        <taxon>Cardamine</taxon>
    </lineage>
</organism>
<name>A0ABD1C8I5_CARAN</name>
<comment type="caution">
    <text evidence="3">The sequence shown here is derived from an EMBL/GenBank/DDBJ whole genome shotgun (WGS) entry which is preliminary data.</text>
</comment>
<keyword evidence="1" id="KW-0175">Coiled coil</keyword>
<dbReference type="Proteomes" id="UP001558713">
    <property type="component" value="Unassembled WGS sequence"/>
</dbReference>
<accession>A0ABD1C8I5</accession>
<gene>
    <name evidence="3" type="ORF">V5N11_028164</name>
</gene>
<dbReference type="PANTHER" id="PTHR46236:SF2">
    <property type="entry name" value="PHOSPHOLIPASE-LIKE PROTEIN (PEARLI 4) FAMILY PROTEIN"/>
    <property type="match status" value="1"/>
</dbReference>
<feature type="region of interest" description="Disordered" evidence="2">
    <location>
        <begin position="1"/>
        <end position="25"/>
    </location>
</feature>
<sequence length="177" mass="19863">MLKKAKRYVLSDSDSDSDSLLDTSSDDDDEIVEVNGFHVLVSQVNQVKEMFNKHPGLSLNFNVKNKQLKSAYMDVLLDLISTLCQSAKEHSLKDLNKADTALLDLTRAGLKVGWLRQKLDDAYLKKEKQRASGAWIRELEEQVKKRKLALSNLESDLKKEKAAALAAKARIGFSDIV</sequence>
<keyword evidence="4" id="KW-1185">Reference proteome</keyword>
<evidence type="ECO:0000256" key="2">
    <source>
        <dbReference type="SAM" id="MobiDB-lite"/>
    </source>
</evidence>
<proteinExistence type="predicted"/>
<feature type="compositionally biased region" description="Acidic residues" evidence="2">
    <location>
        <begin position="13"/>
        <end position="25"/>
    </location>
</feature>
<dbReference type="AlphaFoldDB" id="A0ABD1C8I5"/>
<reference evidence="3 4" key="1">
    <citation type="submission" date="2024-04" db="EMBL/GenBank/DDBJ databases">
        <title>Genome assembly C_amara_ONT_v2.</title>
        <authorList>
            <person name="Yant L."/>
            <person name="Moore C."/>
            <person name="Slenker M."/>
        </authorList>
    </citation>
    <scope>NUCLEOTIDE SEQUENCE [LARGE SCALE GENOMIC DNA]</scope>
    <source>
        <tissue evidence="3">Leaf</tissue>
    </source>
</reference>
<dbReference type="InterPro" id="IPR050804">
    <property type="entry name" value="MCC"/>
</dbReference>
<dbReference type="PANTHER" id="PTHR46236">
    <property type="entry name" value="TRAF-LIKE SUPERFAMILY PROTEIN"/>
    <property type="match status" value="1"/>
</dbReference>
<evidence type="ECO:0000313" key="4">
    <source>
        <dbReference type="Proteomes" id="UP001558713"/>
    </source>
</evidence>
<protein>
    <submittedName>
        <fullName evidence="3">MATH domain and coiled-coil domain-containing protein</fullName>
    </submittedName>
</protein>